<dbReference type="InterPro" id="IPR023393">
    <property type="entry name" value="START-like_dom_sf"/>
</dbReference>
<dbReference type="RefSeq" id="WP_284826614.1">
    <property type="nucleotide sequence ID" value="NZ_CP126969.1"/>
</dbReference>
<gene>
    <name evidence="3" type="ORF">QP027_05430</name>
</gene>
<keyword evidence="4" id="KW-1185">Reference proteome</keyword>
<accession>A0ABY8VKR6</accession>
<evidence type="ECO:0000313" key="3">
    <source>
        <dbReference type="EMBL" id="WIM68823.1"/>
    </source>
</evidence>
<dbReference type="InterPro" id="IPR013538">
    <property type="entry name" value="ASHA1/2-like_C"/>
</dbReference>
<dbReference type="SUPFAM" id="SSF55961">
    <property type="entry name" value="Bet v1-like"/>
    <property type="match status" value="1"/>
</dbReference>
<comment type="similarity">
    <text evidence="1">Belongs to the AHA1 family.</text>
</comment>
<evidence type="ECO:0000259" key="2">
    <source>
        <dbReference type="Pfam" id="PF08327"/>
    </source>
</evidence>
<dbReference type="EMBL" id="CP126969">
    <property type="protein sequence ID" value="WIM68823.1"/>
    <property type="molecule type" value="Genomic_DNA"/>
</dbReference>
<proteinExistence type="inferred from homology"/>
<name>A0ABY8VKR6_9CORY</name>
<sequence>MGKLVGMTREKRGQISANVLSIPTIFDHPRDHVWKFVTTSETLVTFYGSFSGDPASGEVTLIMVEAPDNPGTAVINRCVAPELLDVTLSDGEGNPWSLILKLEALDDDHTRVEFIQDIAGFETMAADVGAGWEFYIDRWVAAMAGEDVEKIAWEDYAPLAQQYEPEVNGSPS</sequence>
<evidence type="ECO:0000313" key="4">
    <source>
        <dbReference type="Proteomes" id="UP001225598"/>
    </source>
</evidence>
<dbReference type="Gene3D" id="3.30.530.20">
    <property type="match status" value="1"/>
</dbReference>
<dbReference type="Pfam" id="PF08327">
    <property type="entry name" value="AHSA1"/>
    <property type="match status" value="1"/>
</dbReference>
<feature type="domain" description="Activator of Hsp90 ATPase homologue 1/2-like C-terminal" evidence="2">
    <location>
        <begin position="27"/>
        <end position="139"/>
    </location>
</feature>
<evidence type="ECO:0000256" key="1">
    <source>
        <dbReference type="ARBA" id="ARBA00006817"/>
    </source>
</evidence>
<reference evidence="3 4" key="1">
    <citation type="submission" date="2023-05" db="EMBL/GenBank/DDBJ databases">
        <title>Corynebacterium suedekumii sp. nov. and Corynebacterium breve sp. nov. isolated from raw cow's milk.</title>
        <authorList>
            <person name="Baer M.K."/>
            <person name="Mehl L."/>
            <person name="Hellmuth R."/>
            <person name="Marke G."/>
            <person name="Lipski A."/>
        </authorList>
    </citation>
    <scope>NUCLEOTIDE SEQUENCE [LARGE SCALE GENOMIC DNA]</scope>
    <source>
        <strain evidence="3 4">R4</strain>
    </source>
</reference>
<dbReference type="Proteomes" id="UP001225598">
    <property type="component" value="Chromosome"/>
</dbReference>
<protein>
    <submittedName>
        <fullName evidence="3">SRPBCC domain-containing protein</fullName>
    </submittedName>
</protein>
<organism evidence="3 4">
    <name type="scientific">Corynebacterium breve</name>
    <dbReference type="NCBI Taxonomy" id="3049799"/>
    <lineage>
        <taxon>Bacteria</taxon>
        <taxon>Bacillati</taxon>
        <taxon>Actinomycetota</taxon>
        <taxon>Actinomycetes</taxon>
        <taxon>Mycobacteriales</taxon>
        <taxon>Corynebacteriaceae</taxon>
        <taxon>Corynebacterium</taxon>
    </lineage>
</organism>